<dbReference type="Proteomes" id="UP001056649">
    <property type="component" value="Chromosome"/>
</dbReference>
<dbReference type="InterPro" id="IPR050793">
    <property type="entry name" value="CMP-NeuNAc_synthase"/>
</dbReference>
<protein>
    <submittedName>
        <fullName evidence="1">Acylneuraminate cytidylyltransferase family protein</fullName>
    </submittedName>
</protein>
<keyword evidence="1" id="KW-0548">Nucleotidyltransferase</keyword>
<proteinExistence type="predicted"/>
<evidence type="ECO:0000313" key="2">
    <source>
        <dbReference type="Proteomes" id="UP001056649"/>
    </source>
</evidence>
<dbReference type="SUPFAM" id="SSF53448">
    <property type="entry name" value="Nucleotide-diphospho-sugar transferases"/>
    <property type="match status" value="1"/>
</dbReference>
<organism evidence="1 2">
    <name type="scientific">Candidatus Endoriftia persephonae</name>
    <dbReference type="NCBI Taxonomy" id="393765"/>
    <lineage>
        <taxon>Bacteria</taxon>
        <taxon>Pseudomonadati</taxon>
        <taxon>Pseudomonadota</taxon>
        <taxon>Gammaproteobacteria</taxon>
        <taxon>Chromatiales</taxon>
        <taxon>Sedimenticolaceae</taxon>
        <taxon>Candidatus Endoriftia</taxon>
    </lineage>
</organism>
<dbReference type="PANTHER" id="PTHR21485:SF6">
    <property type="entry name" value="N-ACYLNEURAMINATE CYTIDYLYLTRANSFERASE-RELATED"/>
    <property type="match status" value="1"/>
</dbReference>
<dbReference type="AlphaFoldDB" id="A0A9J6ZZ25"/>
<sequence>MTDAVAIIPARGNSKRLPRKNILEFRGKPIIAYTIEAALQSDIFERVVVSTEDAEIAGIAAHHGAEVAQRSAELSHDSATVVDVCCDWLSREQQAGHHYQIICCLYATAPLRNATDVAATCGLLERGRCHYALAAAHYSHYPYQALRLERDGTVAPQWPELCDMRADQVGELIAGNGSTYATFSDELLRSRNFYGPGMRAHIMPFRRSVDIDTADDLELALCLAELEARRSADRDPR</sequence>
<gene>
    <name evidence="1" type="ORF">L0Y14_02505</name>
</gene>
<dbReference type="InterPro" id="IPR003329">
    <property type="entry name" value="Cytidylyl_trans"/>
</dbReference>
<name>A0A9J6ZZ25_9GAMM</name>
<keyword evidence="1" id="KW-0808">Transferase</keyword>
<dbReference type="Pfam" id="PF02348">
    <property type="entry name" value="CTP_transf_3"/>
    <property type="match status" value="1"/>
</dbReference>
<evidence type="ECO:0000313" key="1">
    <source>
        <dbReference type="EMBL" id="USF88131.1"/>
    </source>
</evidence>
<reference evidence="1" key="1">
    <citation type="journal article" date="2022" name="Mol. Ecol. Resour.">
        <title>The complete and closed genome of the facultative generalist Candidatus Endoriftia persephone from deep-sea hydrothermal vents.</title>
        <authorList>
            <person name="de Oliveira A.L."/>
            <person name="Srivastava A."/>
            <person name="Espada-Hinojosa S."/>
            <person name="Bright M."/>
        </authorList>
    </citation>
    <scope>NUCLEOTIDE SEQUENCE</scope>
    <source>
        <strain evidence="1">Tica-EPR-9o50.N</strain>
    </source>
</reference>
<dbReference type="KEGG" id="eps:L0Y14_02505"/>
<dbReference type="GO" id="GO:0008781">
    <property type="term" value="F:N-acylneuraminate cytidylyltransferase activity"/>
    <property type="evidence" value="ECO:0007669"/>
    <property type="project" value="TreeGrafter"/>
</dbReference>
<accession>A0A9J6ZZ25</accession>
<dbReference type="CDD" id="cd02513">
    <property type="entry name" value="CMP-NeuAc_Synthase"/>
    <property type="match status" value="1"/>
</dbReference>
<dbReference type="EMBL" id="CP090569">
    <property type="protein sequence ID" value="USF88131.1"/>
    <property type="molecule type" value="Genomic_DNA"/>
</dbReference>
<dbReference type="InterPro" id="IPR029044">
    <property type="entry name" value="Nucleotide-diphossugar_trans"/>
</dbReference>
<keyword evidence="2" id="KW-1185">Reference proteome</keyword>
<dbReference type="RefSeq" id="WP_006473610.1">
    <property type="nucleotide sequence ID" value="NZ_CP090569.1"/>
</dbReference>
<dbReference type="PANTHER" id="PTHR21485">
    <property type="entry name" value="HAD SUPERFAMILY MEMBERS CMAS AND KDSC"/>
    <property type="match status" value="1"/>
</dbReference>
<dbReference type="Gene3D" id="3.90.550.10">
    <property type="entry name" value="Spore Coat Polysaccharide Biosynthesis Protein SpsA, Chain A"/>
    <property type="match status" value="1"/>
</dbReference>